<organism evidence="2 3">
    <name type="scientific">Flavobacterium lacus</name>
    <dbReference type="NCBI Taxonomy" id="1353778"/>
    <lineage>
        <taxon>Bacteria</taxon>
        <taxon>Pseudomonadati</taxon>
        <taxon>Bacteroidota</taxon>
        <taxon>Flavobacteriia</taxon>
        <taxon>Flavobacteriales</taxon>
        <taxon>Flavobacteriaceae</taxon>
        <taxon>Flavobacterium</taxon>
    </lineage>
</organism>
<evidence type="ECO:0000313" key="3">
    <source>
        <dbReference type="Proteomes" id="UP000249518"/>
    </source>
</evidence>
<sequence length="86" mass="10369">MVQYKKYVLRAISNNFRDEIDSKELIMNSKEFLIILNRNSNRKTLFSVCYKRLEVYLKQFLNCNANCVLITFIVLWTTVVLFFKDF</sequence>
<keyword evidence="1" id="KW-0472">Membrane</keyword>
<dbReference type="EMBL" id="QLSV01000008">
    <property type="protein sequence ID" value="RAR47621.1"/>
    <property type="molecule type" value="Genomic_DNA"/>
</dbReference>
<dbReference type="Proteomes" id="UP000249518">
    <property type="component" value="Unassembled WGS sequence"/>
</dbReference>
<gene>
    <name evidence="2" type="ORF">B0I10_108124</name>
</gene>
<feature type="transmembrane region" description="Helical" evidence="1">
    <location>
        <begin position="60"/>
        <end position="83"/>
    </location>
</feature>
<reference evidence="2 3" key="1">
    <citation type="submission" date="2018-06" db="EMBL/GenBank/DDBJ databases">
        <title>Genomic Encyclopedia of Type Strains, Phase III (KMG-III): the genomes of soil and plant-associated and newly described type strains.</title>
        <authorList>
            <person name="Whitman W."/>
        </authorList>
    </citation>
    <scope>NUCLEOTIDE SEQUENCE [LARGE SCALE GENOMIC DNA]</scope>
    <source>
        <strain evidence="2 3">CGMCC 1.12504</strain>
    </source>
</reference>
<protein>
    <submittedName>
        <fullName evidence="2">Uncharacterized protein</fullName>
    </submittedName>
</protein>
<dbReference type="AlphaFoldDB" id="A0A328WMX2"/>
<name>A0A328WMX2_9FLAO</name>
<keyword evidence="1" id="KW-1133">Transmembrane helix</keyword>
<comment type="caution">
    <text evidence="2">The sequence shown here is derived from an EMBL/GenBank/DDBJ whole genome shotgun (WGS) entry which is preliminary data.</text>
</comment>
<evidence type="ECO:0000256" key="1">
    <source>
        <dbReference type="SAM" id="Phobius"/>
    </source>
</evidence>
<proteinExistence type="predicted"/>
<accession>A0A328WMX2</accession>
<keyword evidence="3" id="KW-1185">Reference proteome</keyword>
<keyword evidence="1" id="KW-0812">Transmembrane</keyword>
<evidence type="ECO:0000313" key="2">
    <source>
        <dbReference type="EMBL" id="RAR47621.1"/>
    </source>
</evidence>